<protein>
    <recommendedName>
        <fullName evidence="6">Single-stranded DNA-binding protein</fullName>
    </recommendedName>
</protein>
<accession>A0A2N4UQ03</accession>
<sequence>MKINSNEGTLGGSVIQINDNGNDQSILWVQHTPIAEGQYQPKPVLLRLIINTPLVQDLAIVNGTAIIAKVEINSFQAKGNNASKLTITEYVVIDVLSVSNGGESIANEFLLGGTVGKVEKNPNNAWMTVSLALQKSKNDPTVWVRISVHEKFATKAFKYGINKGDNLLIKAKVQTHSYEDRNQNRAVSNDFKIDRVLMLECRNRNQQANPTNTPAPSQSQHGYDMPTDQGIPAPGDYSVAPTDMYHELPNN</sequence>
<dbReference type="Pfam" id="PF00436">
    <property type="entry name" value="SSB"/>
    <property type="match status" value="1"/>
</dbReference>
<keyword evidence="1 2" id="KW-0238">DNA-binding</keyword>
<evidence type="ECO:0000256" key="1">
    <source>
        <dbReference type="ARBA" id="ARBA00023125"/>
    </source>
</evidence>
<dbReference type="Gene3D" id="2.40.50.140">
    <property type="entry name" value="Nucleic acid-binding proteins"/>
    <property type="match status" value="1"/>
</dbReference>
<reference evidence="4 5" key="1">
    <citation type="journal article" date="2018" name="Syst. Appl. Microbiol.">
        <title>Photobacterium carnosum sp. nov., isolated from spoiled modified atmosphere packaged poultry meat.</title>
        <authorList>
            <person name="Hilgarth M."/>
            <person name="Fuertes S."/>
            <person name="Ehrmann M."/>
            <person name="Vogel R.F."/>
        </authorList>
    </citation>
    <scope>NUCLEOTIDE SEQUENCE [LARGE SCALE GENOMIC DNA]</scope>
    <source>
        <strain evidence="4 5">TMW 2.2021</strain>
    </source>
</reference>
<feature type="compositionally biased region" description="Polar residues" evidence="3">
    <location>
        <begin position="205"/>
        <end position="221"/>
    </location>
</feature>
<dbReference type="EMBL" id="NPIB01000020">
    <property type="protein sequence ID" value="PLC57091.1"/>
    <property type="molecule type" value="Genomic_DNA"/>
</dbReference>
<dbReference type="InterPro" id="IPR000424">
    <property type="entry name" value="Primosome_PriB/ssb"/>
</dbReference>
<proteinExistence type="predicted"/>
<dbReference type="PROSITE" id="PS50935">
    <property type="entry name" value="SSB"/>
    <property type="match status" value="1"/>
</dbReference>
<comment type="caution">
    <text evidence="4">The sequence shown here is derived from an EMBL/GenBank/DDBJ whole genome shotgun (WGS) entry which is preliminary data.</text>
</comment>
<dbReference type="AlphaFoldDB" id="A0A2N4UQ03"/>
<feature type="region of interest" description="Disordered" evidence="3">
    <location>
        <begin position="205"/>
        <end position="251"/>
    </location>
</feature>
<evidence type="ECO:0008006" key="6">
    <source>
        <dbReference type="Google" id="ProtNLM"/>
    </source>
</evidence>
<name>A0A2N4UQ03_9GAMM</name>
<dbReference type="Proteomes" id="UP000234420">
    <property type="component" value="Unassembled WGS sequence"/>
</dbReference>
<dbReference type="RefSeq" id="WP_065208511.1">
    <property type="nucleotide sequence ID" value="NZ_JABJXE010000015.1"/>
</dbReference>
<organism evidence="4 5">
    <name type="scientific">Photobacterium carnosum</name>
    <dbReference type="NCBI Taxonomy" id="2023717"/>
    <lineage>
        <taxon>Bacteria</taxon>
        <taxon>Pseudomonadati</taxon>
        <taxon>Pseudomonadota</taxon>
        <taxon>Gammaproteobacteria</taxon>
        <taxon>Vibrionales</taxon>
        <taxon>Vibrionaceae</taxon>
        <taxon>Photobacterium</taxon>
    </lineage>
</organism>
<evidence type="ECO:0000313" key="5">
    <source>
        <dbReference type="Proteomes" id="UP000234420"/>
    </source>
</evidence>
<dbReference type="GO" id="GO:0003697">
    <property type="term" value="F:single-stranded DNA binding"/>
    <property type="evidence" value="ECO:0007669"/>
    <property type="project" value="InterPro"/>
</dbReference>
<dbReference type="SUPFAM" id="SSF50249">
    <property type="entry name" value="Nucleic acid-binding proteins"/>
    <property type="match status" value="1"/>
</dbReference>
<gene>
    <name evidence="4" type="ORF">CIK00_15020</name>
</gene>
<evidence type="ECO:0000256" key="2">
    <source>
        <dbReference type="PROSITE-ProRule" id="PRU00252"/>
    </source>
</evidence>
<evidence type="ECO:0000256" key="3">
    <source>
        <dbReference type="SAM" id="MobiDB-lite"/>
    </source>
</evidence>
<keyword evidence="5" id="KW-1185">Reference proteome</keyword>
<dbReference type="InterPro" id="IPR012340">
    <property type="entry name" value="NA-bd_OB-fold"/>
</dbReference>
<evidence type="ECO:0000313" key="4">
    <source>
        <dbReference type="EMBL" id="PLC57091.1"/>
    </source>
</evidence>